<dbReference type="SUPFAM" id="SSF52206">
    <property type="entry name" value="Hypothetical protein MTH538"/>
    <property type="match status" value="1"/>
</dbReference>
<dbReference type="EMBL" id="CP037421">
    <property type="protein sequence ID" value="QDT29892.1"/>
    <property type="molecule type" value="Genomic_DNA"/>
</dbReference>
<accession>A0A517QE27</accession>
<proteinExistence type="predicted"/>
<evidence type="ECO:0000313" key="3">
    <source>
        <dbReference type="Proteomes" id="UP000315647"/>
    </source>
</evidence>
<dbReference type="Proteomes" id="UP000315647">
    <property type="component" value="Chromosome"/>
</dbReference>
<feature type="domain" description="Thoeris protein ThsB TIR-like" evidence="1">
    <location>
        <begin position="23"/>
        <end position="115"/>
    </location>
</feature>
<evidence type="ECO:0000259" key="1">
    <source>
        <dbReference type="Pfam" id="PF08937"/>
    </source>
</evidence>
<reference evidence="2 3" key="1">
    <citation type="submission" date="2019-03" db="EMBL/GenBank/DDBJ databases">
        <title>Deep-cultivation of Planctomycetes and their phenomic and genomic characterization uncovers novel biology.</title>
        <authorList>
            <person name="Wiegand S."/>
            <person name="Jogler M."/>
            <person name="Boedeker C."/>
            <person name="Pinto D."/>
            <person name="Vollmers J."/>
            <person name="Rivas-Marin E."/>
            <person name="Kohn T."/>
            <person name="Peeters S.H."/>
            <person name="Heuer A."/>
            <person name="Rast P."/>
            <person name="Oberbeckmann S."/>
            <person name="Bunk B."/>
            <person name="Jeske O."/>
            <person name="Meyerdierks A."/>
            <person name="Storesund J.E."/>
            <person name="Kallscheuer N."/>
            <person name="Luecker S."/>
            <person name="Lage O.M."/>
            <person name="Pohl T."/>
            <person name="Merkel B.J."/>
            <person name="Hornburger P."/>
            <person name="Mueller R.-W."/>
            <person name="Bruemmer F."/>
            <person name="Labrenz M."/>
            <person name="Spormann A.M."/>
            <person name="Op den Camp H."/>
            <person name="Overmann J."/>
            <person name="Amann R."/>
            <person name="Jetten M.S.M."/>
            <person name="Mascher T."/>
            <person name="Medema M.H."/>
            <person name="Devos D.P."/>
            <person name="Kaster A.-K."/>
            <person name="Ovreas L."/>
            <person name="Rohde M."/>
            <person name="Galperin M.Y."/>
            <person name="Jogler C."/>
        </authorList>
    </citation>
    <scope>NUCLEOTIDE SEQUENCE [LARGE SCALE GENOMIC DNA]</scope>
    <source>
        <strain evidence="2 3">Enr10</strain>
    </source>
</reference>
<protein>
    <recommendedName>
        <fullName evidence="1">Thoeris protein ThsB TIR-like domain-containing protein</fullName>
    </recommendedName>
</protein>
<dbReference type="Gene3D" id="3.40.50.11200">
    <property type="match status" value="1"/>
</dbReference>
<gene>
    <name evidence="2" type="ORF">Enr10x_52490</name>
</gene>
<dbReference type="Pfam" id="PF08937">
    <property type="entry name" value="ThsB_TIR"/>
    <property type="match status" value="1"/>
</dbReference>
<name>A0A517QE27_9PLAN</name>
<sequence length="181" mass="20987">MSTNYPYNPLSYSYGSVTRPKIFVSYHHASNQHWYDAFSQIFGTYYEVITDTSLDRQIDSDNSDYVKRAIREKNITGSSVTIVLCGQETHKRRWVDWEIEMTLKKKHALLGIMLTSCARNFQNEYIIPDRLLDNINSGYASWIDWTNSPQVLMSAIAEAKDRAGYTSRIDNHRPAMQRSKS</sequence>
<evidence type="ECO:0000313" key="2">
    <source>
        <dbReference type="EMBL" id="QDT29892.1"/>
    </source>
</evidence>
<dbReference type="InterPro" id="IPR015032">
    <property type="entry name" value="ThsB__TIR-like_domain"/>
</dbReference>
<dbReference type="AlphaFoldDB" id="A0A517QE27"/>
<dbReference type="RefSeq" id="WP_197997363.1">
    <property type="nucleotide sequence ID" value="NZ_CP037421.1"/>
</dbReference>
<keyword evidence="3" id="KW-1185">Reference proteome</keyword>
<dbReference type="InterPro" id="IPR036490">
    <property type="entry name" value="ThsB_TIR-like_sf"/>
</dbReference>
<organism evidence="2 3">
    <name type="scientific">Gimesia panareensis</name>
    <dbReference type="NCBI Taxonomy" id="2527978"/>
    <lineage>
        <taxon>Bacteria</taxon>
        <taxon>Pseudomonadati</taxon>
        <taxon>Planctomycetota</taxon>
        <taxon>Planctomycetia</taxon>
        <taxon>Planctomycetales</taxon>
        <taxon>Planctomycetaceae</taxon>
        <taxon>Gimesia</taxon>
    </lineage>
</organism>